<keyword evidence="2 5" id="KW-0238">DNA-binding</keyword>
<evidence type="ECO:0000313" key="6">
    <source>
        <dbReference type="Proteomes" id="UP000575083"/>
    </source>
</evidence>
<keyword evidence="6" id="KW-1185">Reference proteome</keyword>
<dbReference type="InterPro" id="IPR036388">
    <property type="entry name" value="WH-like_DNA-bd_sf"/>
</dbReference>
<dbReference type="SUPFAM" id="SSF46894">
    <property type="entry name" value="C-terminal effector domain of the bipartite response regulators"/>
    <property type="match status" value="1"/>
</dbReference>
<organism evidence="5 6">
    <name type="scientific">Acidovorax soli</name>
    <dbReference type="NCBI Taxonomy" id="592050"/>
    <lineage>
        <taxon>Bacteria</taxon>
        <taxon>Pseudomonadati</taxon>
        <taxon>Pseudomonadota</taxon>
        <taxon>Betaproteobacteria</taxon>
        <taxon>Burkholderiales</taxon>
        <taxon>Comamonadaceae</taxon>
        <taxon>Acidovorax</taxon>
    </lineage>
</organism>
<dbReference type="GO" id="GO:0003677">
    <property type="term" value="F:DNA binding"/>
    <property type="evidence" value="ECO:0007669"/>
    <property type="project" value="UniProtKB-KW"/>
</dbReference>
<keyword evidence="1" id="KW-0805">Transcription regulation</keyword>
<evidence type="ECO:0000259" key="4">
    <source>
        <dbReference type="PROSITE" id="PS50043"/>
    </source>
</evidence>
<evidence type="ECO:0000256" key="1">
    <source>
        <dbReference type="ARBA" id="ARBA00023015"/>
    </source>
</evidence>
<feature type="domain" description="HTH luxR-type" evidence="4">
    <location>
        <begin position="299"/>
        <end position="364"/>
    </location>
</feature>
<dbReference type="GO" id="GO:0006355">
    <property type="term" value="P:regulation of DNA-templated transcription"/>
    <property type="evidence" value="ECO:0007669"/>
    <property type="project" value="InterPro"/>
</dbReference>
<protein>
    <submittedName>
        <fullName evidence="5">DNA-binding CsgD family transcriptional regulator</fullName>
    </submittedName>
</protein>
<dbReference type="InterPro" id="IPR016032">
    <property type="entry name" value="Sig_transdc_resp-reg_C-effctor"/>
</dbReference>
<accession>A0A7X0PLI0</accession>
<dbReference type="Gene3D" id="1.10.10.10">
    <property type="entry name" value="Winged helix-like DNA-binding domain superfamily/Winged helix DNA-binding domain"/>
    <property type="match status" value="1"/>
</dbReference>
<dbReference type="PANTHER" id="PTHR44688">
    <property type="entry name" value="DNA-BINDING TRANSCRIPTIONAL ACTIVATOR DEVR_DOSR"/>
    <property type="match status" value="1"/>
</dbReference>
<dbReference type="Proteomes" id="UP000575083">
    <property type="component" value="Unassembled WGS sequence"/>
</dbReference>
<evidence type="ECO:0000256" key="3">
    <source>
        <dbReference type="ARBA" id="ARBA00023163"/>
    </source>
</evidence>
<gene>
    <name evidence="5" type="ORF">HNP48_006881</name>
</gene>
<reference evidence="5 6" key="1">
    <citation type="submission" date="2020-08" db="EMBL/GenBank/DDBJ databases">
        <title>Functional genomics of gut bacteria from endangered species of beetles.</title>
        <authorList>
            <person name="Carlos-Shanley C."/>
        </authorList>
    </citation>
    <scope>NUCLEOTIDE SEQUENCE [LARGE SCALE GENOMIC DNA]</scope>
    <source>
        <strain evidence="5 6">S00198</strain>
    </source>
</reference>
<dbReference type="PRINTS" id="PR00038">
    <property type="entry name" value="HTHLUXR"/>
</dbReference>
<keyword evidence="3" id="KW-0804">Transcription</keyword>
<dbReference type="PANTHER" id="PTHR44688:SF16">
    <property type="entry name" value="DNA-BINDING TRANSCRIPTIONAL ACTIVATOR DEVR_DOSR"/>
    <property type="match status" value="1"/>
</dbReference>
<dbReference type="Pfam" id="PF00196">
    <property type="entry name" value="GerE"/>
    <property type="match status" value="1"/>
</dbReference>
<evidence type="ECO:0000313" key="5">
    <source>
        <dbReference type="EMBL" id="MBB6564155.1"/>
    </source>
</evidence>
<dbReference type="CDD" id="cd06170">
    <property type="entry name" value="LuxR_C_like"/>
    <property type="match status" value="1"/>
</dbReference>
<dbReference type="AlphaFoldDB" id="A0A7X0PLI0"/>
<dbReference type="InterPro" id="IPR000792">
    <property type="entry name" value="Tscrpt_reg_LuxR_C"/>
</dbReference>
<name>A0A7X0PLI0_9BURK</name>
<dbReference type="PROSITE" id="PS50043">
    <property type="entry name" value="HTH_LUXR_2"/>
    <property type="match status" value="1"/>
</dbReference>
<comment type="caution">
    <text evidence="5">The sequence shown here is derived from an EMBL/GenBank/DDBJ whole genome shotgun (WGS) entry which is preliminary data.</text>
</comment>
<dbReference type="SMART" id="SM00421">
    <property type="entry name" value="HTH_LUXR"/>
    <property type="match status" value="1"/>
</dbReference>
<evidence type="ECO:0000256" key="2">
    <source>
        <dbReference type="ARBA" id="ARBA00023125"/>
    </source>
</evidence>
<dbReference type="EMBL" id="JACHLK010000030">
    <property type="protein sequence ID" value="MBB6564155.1"/>
    <property type="molecule type" value="Genomic_DNA"/>
</dbReference>
<sequence length="366" mass="40691">MPSLHSTGQAIARLQHMTRMEAGGPPMIGPLLETLHGVLGFDSSAYMYRADGSGDEHELAVHLEVPAAQSVVADYFDARILRSERQVLLRSSRDFADAVRYEHGPQLREQLMRVSIPELHRSDFYNVVMRPMGFEDCMSLVLRTPQGQGIGTLKFYREAASSPFGPADAAVLARLEPWLAQILHAGEGGGTDDGSVHSEGLLITTPAGRLLWLSPEAEKLMPLAFGWRWRRGRELPQEMQVLLQHAHLQQPARQPITEVRTVHGHFSVRAVPMKAATGMGEAVGIYVTQRIPRGARLQAWLQTQPLSQRQQELAYWLALGLSESQVATRMDISANTVVYHRRQLYNSLGVQDRGELLAWLSAPEGN</sequence>
<proteinExistence type="predicted"/>
<dbReference type="RefSeq" id="WP_184865891.1">
    <property type="nucleotide sequence ID" value="NZ_JACHLK010000030.1"/>
</dbReference>